<feature type="region of interest" description="Disordered" evidence="1">
    <location>
        <begin position="1"/>
        <end position="67"/>
    </location>
</feature>
<feature type="compositionally biased region" description="Basic and acidic residues" evidence="1">
    <location>
        <begin position="473"/>
        <end position="483"/>
    </location>
</feature>
<feature type="compositionally biased region" description="Basic and acidic residues" evidence="1">
    <location>
        <begin position="9"/>
        <end position="26"/>
    </location>
</feature>
<evidence type="ECO:0000256" key="1">
    <source>
        <dbReference type="SAM" id="MobiDB-lite"/>
    </source>
</evidence>
<name>A0A1J9S1Y4_9PEZI</name>
<dbReference type="Proteomes" id="UP000183809">
    <property type="component" value="Unassembled WGS sequence"/>
</dbReference>
<dbReference type="EMBL" id="MNUE01000003">
    <property type="protein sequence ID" value="OJD38963.1"/>
    <property type="molecule type" value="Genomic_DNA"/>
</dbReference>
<accession>A0A1J9S1Y4</accession>
<dbReference type="GeneID" id="31014311"/>
<evidence type="ECO:0000313" key="3">
    <source>
        <dbReference type="Proteomes" id="UP000183809"/>
    </source>
</evidence>
<feature type="compositionally biased region" description="Basic and acidic residues" evidence="1">
    <location>
        <begin position="379"/>
        <end position="392"/>
    </location>
</feature>
<comment type="caution">
    <text evidence="2">The sequence shown here is derived from an EMBL/GenBank/DDBJ whole genome shotgun (WGS) entry which is preliminary data.</text>
</comment>
<dbReference type="STRING" id="236234.A0A1J9S1Y4"/>
<dbReference type="OrthoDB" id="5365701at2759"/>
<feature type="compositionally biased region" description="Polar residues" evidence="1">
    <location>
        <begin position="217"/>
        <end position="226"/>
    </location>
</feature>
<keyword evidence="3" id="KW-1185">Reference proteome</keyword>
<sequence>MRQHRPTPRKADQEKKKKSTDKEPSSLRRSKHGPATRASTTRGAYIREPNDFLPPFANAKSHAPPQARHLADHSLALTAAIDALLHDKYQQHAATSKAATTALTHLSAQTTAIAASLFQLHALLLRDHGDHDDDDASTPAAAPRVDGALRATAFAFACLDAEVRRLSAVAAADPSPSPSPPSSGSGGASAAAQEGESNAPPPPPPTRSKWRLKKRMSMSTSTQAQRASLPEWRGEAVAGLLRQLGAVRGVLAGWVRGLLVVGEGEAREGPDGEAGLREGERALRAAWPGVEGPDLMLQAVGEEMGFVQAVVESPAYRAAVADRAAGKSEGGVDRADARAAEEVVVVEGVVEEAGGDGEHGPSCVAQAVPEVDGEVAGMGREDCGPSELREEGVASGAAPNKSQEGAASSGDARLEEDGDAPPLPPREQTTKEPDEEEAPPPPLPPRRPTALTPAVAPPSPTDNADENPAPPTHELDHTDDDHTPASAPDPPSAASEPSPSPPLHPHDLLIRHHWQTLLLTELRHITTLRTLLSTLRPAASSTTTTTTTTNTFLHTHHPHLLPHLDALLPHLSTLAALHARHLLAPLALQLASVVKSDLLLPVFRVWWRKAGGEVLAVARRVPHAVAAVRATMAAEGIEGEKFRRWVVELCGAEDGLVGVLESAVVGRVGEYVGVLGAVEGLEGEAGGEGGGVATRVGEYRRMMVRVREACEEVMREAEEAEGLRDVYRRIQTLDYRHVEALDMFGAERRMVWQGSLACRTKGKGLWNQVHCVLLDNYFFWGRVEQPREMWFGKYKYGEKLWVLEAVSVMIGGICVYMLIEGVADASPTARVFFRHYRERENEGLDPR</sequence>
<gene>
    <name evidence="2" type="ORF">BKCO1_3000158</name>
</gene>
<proteinExistence type="predicted"/>
<dbReference type="RefSeq" id="XP_020134574.1">
    <property type="nucleotide sequence ID" value="XM_020274050.1"/>
</dbReference>
<protein>
    <submittedName>
        <fullName evidence="2">Ankyrin repeat protein</fullName>
    </submittedName>
</protein>
<evidence type="ECO:0000313" key="2">
    <source>
        <dbReference type="EMBL" id="OJD38963.1"/>
    </source>
</evidence>
<feature type="region of interest" description="Disordered" evidence="1">
    <location>
        <begin position="170"/>
        <end position="230"/>
    </location>
</feature>
<feature type="region of interest" description="Disordered" evidence="1">
    <location>
        <begin position="375"/>
        <end position="506"/>
    </location>
</feature>
<dbReference type="AlphaFoldDB" id="A0A1J9S1Y4"/>
<organism evidence="2 3">
    <name type="scientific">Diplodia corticola</name>
    <dbReference type="NCBI Taxonomy" id="236234"/>
    <lineage>
        <taxon>Eukaryota</taxon>
        <taxon>Fungi</taxon>
        <taxon>Dikarya</taxon>
        <taxon>Ascomycota</taxon>
        <taxon>Pezizomycotina</taxon>
        <taxon>Dothideomycetes</taxon>
        <taxon>Dothideomycetes incertae sedis</taxon>
        <taxon>Botryosphaeriales</taxon>
        <taxon>Botryosphaeriaceae</taxon>
        <taxon>Diplodia</taxon>
    </lineage>
</organism>
<reference evidence="2 3" key="1">
    <citation type="submission" date="2016-10" db="EMBL/GenBank/DDBJ databases">
        <title>Proteomics and genomics reveal pathogen-plant mechanisms compatible with a hemibiotrophic lifestyle of Diplodia corticola.</title>
        <authorList>
            <person name="Fernandes I."/>
            <person name="De Jonge R."/>
            <person name="Van De Peer Y."/>
            <person name="Devreese B."/>
            <person name="Alves A."/>
            <person name="Esteves A.C."/>
        </authorList>
    </citation>
    <scope>NUCLEOTIDE SEQUENCE [LARGE SCALE GENOMIC DNA]</scope>
    <source>
        <strain evidence="2 3">CBS 112549</strain>
    </source>
</reference>